<proteinExistence type="inferred from homology"/>
<evidence type="ECO:0000256" key="2">
    <source>
        <dbReference type="ARBA" id="ARBA00022649"/>
    </source>
</evidence>
<name>I3IKA0_9BACT</name>
<protein>
    <recommendedName>
        <fullName evidence="5">Plasmid stabilization system protein</fullName>
    </recommendedName>
</protein>
<accession>I3IKA0</accession>
<evidence type="ECO:0008006" key="5">
    <source>
        <dbReference type="Google" id="ProtNLM"/>
    </source>
</evidence>
<dbReference type="InterPro" id="IPR035093">
    <property type="entry name" value="RelE/ParE_toxin_dom_sf"/>
</dbReference>
<keyword evidence="4" id="KW-1185">Reference proteome</keyword>
<evidence type="ECO:0000256" key="1">
    <source>
        <dbReference type="ARBA" id="ARBA00006226"/>
    </source>
</evidence>
<dbReference type="STRING" id="247490.KSU1_C0549"/>
<comment type="similarity">
    <text evidence="1">Belongs to the RelE toxin family.</text>
</comment>
<dbReference type="Gene3D" id="3.30.2310.20">
    <property type="entry name" value="RelE-like"/>
    <property type="match status" value="1"/>
</dbReference>
<organism evidence="3 4">
    <name type="scientific">Candidatus Jettenia caeni</name>
    <dbReference type="NCBI Taxonomy" id="247490"/>
    <lineage>
        <taxon>Bacteria</taxon>
        <taxon>Pseudomonadati</taxon>
        <taxon>Planctomycetota</taxon>
        <taxon>Candidatus Brocadiia</taxon>
        <taxon>Candidatus Brocadiales</taxon>
        <taxon>Candidatus Brocadiaceae</taxon>
        <taxon>Candidatus Jettenia</taxon>
    </lineage>
</organism>
<dbReference type="PANTHER" id="PTHR33755">
    <property type="entry name" value="TOXIN PARE1-RELATED"/>
    <property type="match status" value="1"/>
</dbReference>
<dbReference type="EMBL" id="BAFH01000003">
    <property type="protein sequence ID" value="GAB62145.1"/>
    <property type="molecule type" value="Genomic_DNA"/>
</dbReference>
<dbReference type="OrthoDB" id="9798046at2"/>
<dbReference type="Proteomes" id="UP000002985">
    <property type="component" value="Unassembled WGS sequence"/>
</dbReference>
<evidence type="ECO:0000313" key="4">
    <source>
        <dbReference type="Proteomes" id="UP000002985"/>
    </source>
</evidence>
<dbReference type="Pfam" id="PF05016">
    <property type="entry name" value="ParE_toxin"/>
    <property type="match status" value="1"/>
</dbReference>
<dbReference type="InterPro" id="IPR051803">
    <property type="entry name" value="TA_system_RelE-like_toxin"/>
</dbReference>
<dbReference type="InterPro" id="IPR007712">
    <property type="entry name" value="RelE/ParE_toxin"/>
</dbReference>
<sequence>MDLEVKWSPEATEDLESIAEYIARDSQFYARSVVTEMLAVSRHIREFPLIGRIVPEIGDERIRERFIYSYRMVYRIEPTRILIVAVIHGKRPLESISERFESGT</sequence>
<dbReference type="PANTHER" id="PTHR33755:SF5">
    <property type="entry name" value="TYPE II TOXIN-ANTITOXIN SYSTEM RELE_PARE FAMILY TOXIN"/>
    <property type="match status" value="1"/>
</dbReference>
<gene>
    <name evidence="3" type="ORF">KSU1_C0549</name>
</gene>
<evidence type="ECO:0000313" key="3">
    <source>
        <dbReference type="EMBL" id="GAB62145.1"/>
    </source>
</evidence>
<keyword evidence="2" id="KW-1277">Toxin-antitoxin system</keyword>
<comment type="caution">
    <text evidence="3">The sequence shown here is derived from an EMBL/GenBank/DDBJ whole genome shotgun (WGS) entry which is preliminary data.</text>
</comment>
<dbReference type="AlphaFoldDB" id="I3IKA0"/>
<reference evidence="3 4" key="1">
    <citation type="journal article" date="2012" name="FEBS Lett.">
        <title>Anammox organism KSU-1 expresses a NirK-type copper-containing nitrite reductase instead of a NirS-type with cytochrome cd1.</title>
        <authorList>
            <person name="Hira D."/>
            <person name="Toh H."/>
            <person name="Migita C.T."/>
            <person name="Okubo H."/>
            <person name="Nishiyama T."/>
            <person name="Hattori M."/>
            <person name="Furukawa K."/>
            <person name="Fujii T."/>
        </authorList>
    </citation>
    <scope>NUCLEOTIDE SEQUENCE [LARGE SCALE GENOMIC DNA]</scope>
</reference>
<dbReference type="eggNOG" id="COG3668">
    <property type="taxonomic scope" value="Bacteria"/>
</dbReference>